<accession>A0A9P9IFJ2</accession>
<gene>
    <name evidence="1" type="ORF">B0J11DRAFT_535002</name>
</gene>
<dbReference type="OrthoDB" id="1658288at2759"/>
<dbReference type="AlphaFoldDB" id="A0A9P9IFJ2"/>
<keyword evidence="2" id="KW-1185">Reference proteome</keyword>
<evidence type="ECO:0000313" key="2">
    <source>
        <dbReference type="Proteomes" id="UP000700596"/>
    </source>
</evidence>
<dbReference type="Proteomes" id="UP000700596">
    <property type="component" value="Unassembled WGS sequence"/>
</dbReference>
<proteinExistence type="predicted"/>
<protein>
    <submittedName>
        <fullName evidence="1">Uncharacterized protein</fullName>
    </submittedName>
</protein>
<name>A0A9P9IFJ2_9PLEO</name>
<sequence>MVRLVTDGDIGLRVLRKAPADATQVIDIGAIRGIGAHPEDSWCKNVGTAENPRRVNWLDEEVNASAYTCSGLPSSP</sequence>
<organism evidence="1 2">
    <name type="scientific">Dendryphion nanum</name>
    <dbReference type="NCBI Taxonomy" id="256645"/>
    <lineage>
        <taxon>Eukaryota</taxon>
        <taxon>Fungi</taxon>
        <taxon>Dikarya</taxon>
        <taxon>Ascomycota</taxon>
        <taxon>Pezizomycotina</taxon>
        <taxon>Dothideomycetes</taxon>
        <taxon>Pleosporomycetidae</taxon>
        <taxon>Pleosporales</taxon>
        <taxon>Torulaceae</taxon>
        <taxon>Dendryphion</taxon>
    </lineage>
</organism>
<comment type="caution">
    <text evidence="1">The sequence shown here is derived from an EMBL/GenBank/DDBJ whole genome shotgun (WGS) entry which is preliminary data.</text>
</comment>
<evidence type="ECO:0000313" key="1">
    <source>
        <dbReference type="EMBL" id="KAH7119988.1"/>
    </source>
</evidence>
<reference evidence="1" key="1">
    <citation type="journal article" date="2021" name="Nat. Commun.">
        <title>Genetic determinants of endophytism in the Arabidopsis root mycobiome.</title>
        <authorList>
            <person name="Mesny F."/>
            <person name="Miyauchi S."/>
            <person name="Thiergart T."/>
            <person name="Pickel B."/>
            <person name="Atanasova L."/>
            <person name="Karlsson M."/>
            <person name="Huettel B."/>
            <person name="Barry K.W."/>
            <person name="Haridas S."/>
            <person name="Chen C."/>
            <person name="Bauer D."/>
            <person name="Andreopoulos W."/>
            <person name="Pangilinan J."/>
            <person name="LaButti K."/>
            <person name="Riley R."/>
            <person name="Lipzen A."/>
            <person name="Clum A."/>
            <person name="Drula E."/>
            <person name="Henrissat B."/>
            <person name="Kohler A."/>
            <person name="Grigoriev I.V."/>
            <person name="Martin F.M."/>
            <person name="Hacquard S."/>
        </authorList>
    </citation>
    <scope>NUCLEOTIDE SEQUENCE</scope>
    <source>
        <strain evidence="1">MPI-CAGE-CH-0243</strain>
    </source>
</reference>
<dbReference type="EMBL" id="JAGMWT010000011">
    <property type="protein sequence ID" value="KAH7119988.1"/>
    <property type="molecule type" value="Genomic_DNA"/>
</dbReference>